<organism evidence="1">
    <name type="scientific">Tanacetum cinerariifolium</name>
    <name type="common">Dalmatian daisy</name>
    <name type="synonym">Chrysanthemum cinerariifolium</name>
    <dbReference type="NCBI Taxonomy" id="118510"/>
    <lineage>
        <taxon>Eukaryota</taxon>
        <taxon>Viridiplantae</taxon>
        <taxon>Streptophyta</taxon>
        <taxon>Embryophyta</taxon>
        <taxon>Tracheophyta</taxon>
        <taxon>Spermatophyta</taxon>
        <taxon>Magnoliopsida</taxon>
        <taxon>eudicotyledons</taxon>
        <taxon>Gunneridae</taxon>
        <taxon>Pentapetalae</taxon>
        <taxon>asterids</taxon>
        <taxon>campanulids</taxon>
        <taxon>Asterales</taxon>
        <taxon>Asteraceae</taxon>
        <taxon>Asteroideae</taxon>
        <taxon>Anthemideae</taxon>
        <taxon>Anthemidinae</taxon>
        <taxon>Tanacetum</taxon>
    </lineage>
</organism>
<feature type="non-terminal residue" evidence="1">
    <location>
        <position position="91"/>
    </location>
</feature>
<proteinExistence type="predicted"/>
<evidence type="ECO:0008006" key="2">
    <source>
        <dbReference type="Google" id="ProtNLM"/>
    </source>
</evidence>
<evidence type="ECO:0000313" key="1">
    <source>
        <dbReference type="EMBL" id="GFC97003.1"/>
    </source>
</evidence>
<comment type="caution">
    <text evidence="1">The sequence shown here is derived from an EMBL/GenBank/DDBJ whole genome shotgun (WGS) entry which is preliminary data.</text>
</comment>
<accession>A0A699SIY4</accession>
<protein>
    <recommendedName>
        <fullName evidence="2">Reverse transcriptase domain-containing protein</fullName>
    </recommendedName>
</protein>
<name>A0A699SIY4_TANCI</name>
<sequence length="91" mass="10642">MPEMFIDEHAFDYSSPLLYDEYDDDLFEVESNTENVYDDPFYSKGEKTKESKLLIDELDLPSDSLPSSEYDLILSEDFPRLMLCPQPTTRT</sequence>
<gene>
    <name evidence="1" type="ORF">Tci_868973</name>
</gene>
<dbReference type="EMBL" id="BKCJ011163481">
    <property type="protein sequence ID" value="GFC97003.1"/>
    <property type="molecule type" value="Genomic_DNA"/>
</dbReference>
<reference evidence="1" key="1">
    <citation type="journal article" date="2019" name="Sci. Rep.">
        <title>Draft genome of Tanacetum cinerariifolium, the natural source of mosquito coil.</title>
        <authorList>
            <person name="Yamashiro T."/>
            <person name="Shiraishi A."/>
            <person name="Satake H."/>
            <person name="Nakayama K."/>
        </authorList>
    </citation>
    <scope>NUCLEOTIDE SEQUENCE</scope>
</reference>
<dbReference type="AlphaFoldDB" id="A0A699SIY4"/>